<dbReference type="InterPro" id="IPR050490">
    <property type="entry name" value="Bact_solute-bd_prot1"/>
</dbReference>
<reference evidence="1 2" key="1">
    <citation type="journal article" date="2019" name="Int. J. Syst. Evol. Microbiol.">
        <title>The Global Catalogue of Microorganisms (GCM) 10K type strain sequencing project: providing services to taxonomists for standard genome sequencing and annotation.</title>
        <authorList>
            <consortium name="The Broad Institute Genomics Platform"/>
            <consortium name="The Broad Institute Genome Sequencing Center for Infectious Disease"/>
            <person name="Wu L."/>
            <person name="Ma J."/>
        </authorList>
    </citation>
    <scope>NUCLEOTIDE SEQUENCE [LARGE SCALE GENOMIC DNA]</scope>
    <source>
        <strain evidence="1 2">RDMS1</strain>
    </source>
</reference>
<organism evidence="1 2">
    <name type="scientific">Halocatena marina</name>
    <dbReference type="NCBI Taxonomy" id="2934937"/>
    <lineage>
        <taxon>Archaea</taxon>
        <taxon>Methanobacteriati</taxon>
        <taxon>Methanobacteriota</taxon>
        <taxon>Stenosarchaea group</taxon>
        <taxon>Halobacteria</taxon>
        <taxon>Halobacteriales</taxon>
        <taxon>Natronomonadaceae</taxon>
        <taxon>Halocatena</taxon>
    </lineage>
</organism>
<dbReference type="PANTHER" id="PTHR43649">
    <property type="entry name" value="ARABINOSE-BINDING PROTEIN-RELATED"/>
    <property type="match status" value="1"/>
</dbReference>
<dbReference type="PANTHER" id="PTHR43649:SF12">
    <property type="entry name" value="DIACETYLCHITOBIOSE BINDING PROTEIN DASA"/>
    <property type="match status" value="1"/>
</dbReference>
<gene>
    <name evidence="1" type="ORF">ACFQL7_07005</name>
</gene>
<dbReference type="Proteomes" id="UP001596417">
    <property type="component" value="Unassembled WGS sequence"/>
</dbReference>
<dbReference type="InterPro" id="IPR006311">
    <property type="entry name" value="TAT_signal"/>
</dbReference>
<comment type="caution">
    <text evidence="1">The sequence shown here is derived from an EMBL/GenBank/DDBJ whole genome shotgun (WGS) entry which is preliminary data.</text>
</comment>
<keyword evidence="2" id="KW-1185">Reference proteome</keyword>
<name>A0ABD5YJS4_9EURY</name>
<dbReference type="GeneID" id="76199190"/>
<dbReference type="RefSeq" id="WP_264822411.1">
    <property type="nucleotide sequence ID" value="NZ_CP110249.1"/>
</dbReference>
<accession>A0ABD5YJS4</accession>
<dbReference type="SUPFAM" id="SSF53850">
    <property type="entry name" value="Periplasmic binding protein-like II"/>
    <property type="match status" value="1"/>
</dbReference>
<dbReference type="Gene3D" id="3.40.190.10">
    <property type="entry name" value="Periplasmic binding protein-like II"/>
    <property type="match status" value="2"/>
</dbReference>
<dbReference type="AlphaFoldDB" id="A0ABD5YJS4"/>
<evidence type="ECO:0000313" key="1">
    <source>
        <dbReference type="EMBL" id="MFC7189629.1"/>
    </source>
</evidence>
<dbReference type="InterPro" id="IPR006059">
    <property type="entry name" value="SBP"/>
</dbReference>
<sequence>MSYGSKRRTFLKAAGVGLLGGLAGCTRGAEQKTPADSETSSSGESKTVSIPLKEYAKANIKWTKYDGDSINIGAVKHPWVDAIKPAVPVFEELTGINVKWNILPEQEFRTKRLTDVSTGAGKFDVFFMDQVVNQFRQSGWIQPLDPYFDSGELFDESWYQPNDLLGVCREAAHGAGRADMWTGMPITVEVLTTFYRKDLYKKHDLSIPKTFADLRANAKIIHENENGVVGGVARGQKGYGMNIYIQNAWIRAFGKKLWNTYPSDSALDSEPAIAAGKSYINLLQNYGPAGSASQTWSDALSTMQSGKAGHIFADANLFWDGLTDPEASSVSDSIGITKMPVPDTSGGRFAPNAFTWQISTSKNAKNSEAGFLFMLWATSTPTMNWMHVKNGAPFPVRESTWLNKDFKKQVRAKYAEVSLHSLKNAIGDPFDPKYPEWGQKYSEKLQTAIAGNQSVEKAFRSAAKQAEQIATTG</sequence>
<dbReference type="Pfam" id="PF01547">
    <property type="entry name" value="SBP_bac_1"/>
    <property type="match status" value="1"/>
</dbReference>
<evidence type="ECO:0000313" key="2">
    <source>
        <dbReference type="Proteomes" id="UP001596417"/>
    </source>
</evidence>
<proteinExistence type="predicted"/>
<protein>
    <submittedName>
        <fullName evidence="1">Extracellular solute-binding protein</fullName>
    </submittedName>
</protein>
<dbReference type="PROSITE" id="PS51257">
    <property type="entry name" value="PROKAR_LIPOPROTEIN"/>
    <property type="match status" value="1"/>
</dbReference>
<dbReference type="PROSITE" id="PS51318">
    <property type="entry name" value="TAT"/>
    <property type="match status" value="1"/>
</dbReference>
<dbReference type="EMBL" id="JBHTAX010000001">
    <property type="protein sequence ID" value="MFC7189629.1"/>
    <property type="molecule type" value="Genomic_DNA"/>
</dbReference>